<keyword evidence="4" id="KW-0808">Transferase</keyword>
<dbReference type="PANTHER" id="PTHR44051:SF22">
    <property type="entry name" value="DISULFIDE-BOND OXIDOREDUCTASE YGHU"/>
    <property type="match status" value="1"/>
</dbReference>
<feature type="domain" description="GST N-terminal" evidence="2">
    <location>
        <begin position="1"/>
        <end position="67"/>
    </location>
</feature>
<dbReference type="CDD" id="cd03178">
    <property type="entry name" value="GST_C_Ure2p_like"/>
    <property type="match status" value="1"/>
</dbReference>
<dbReference type="InterPro" id="IPR004046">
    <property type="entry name" value="GST_C"/>
</dbReference>
<dbReference type="GO" id="GO:0016740">
    <property type="term" value="F:transferase activity"/>
    <property type="evidence" value="ECO:0007669"/>
    <property type="project" value="UniProtKB-KW"/>
</dbReference>
<dbReference type="SFLD" id="SFLDS00019">
    <property type="entry name" value="Glutathione_Transferase_(cytos"/>
    <property type="match status" value="1"/>
</dbReference>
<dbReference type="SFLD" id="SFLDG00358">
    <property type="entry name" value="Main_(cytGST)"/>
    <property type="match status" value="1"/>
</dbReference>
<dbReference type="EMBL" id="CP011125">
    <property type="protein sequence ID" value="AKF08078.1"/>
    <property type="molecule type" value="Genomic_DNA"/>
</dbReference>
<dbReference type="Pfam" id="PF00043">
    <property type="entry name" value="GST_C"/>
    <property type="match status" value="1"/>
</dbReference>
<name>A0A0F6YJH6_9BACT</name>
<dbReference type="SFLD" id="SFLDG01151">
    <property type="entry name" value="Main.2:_Nu-like"/>
    <property type="match status" value="1"/>
</dbReference>
<gene>
    <name evidence="4" type="ORF">DB32_005227</name>
</gene>
<evidence type="ECO:0000313" key="5">
    <source>
        <dbReference type="Proteomes" id="UP000034883"/>
    </source>
</evidence>
<dbReference type="PROSITE" id="PS50405">
    <property type="entry name" value="GST_CTER"/>
    <property type="match status" value="1"/>
</dbReference>
<dbReference type="InterPro" id="IPR036249">
    <property type="entry name" value="Thioredoxin-like_sf"/>
</dbReference>
<dbReference type="PANTHER" id="PTHR44051">
    <property type="entry name" value="GLUTATHIONE S-TRANSFERASE-RELATED"/>
    <property type="match status" value="1"/>
</dbReference>
<dbReference type="Pfam" id="PF02798">
    <property type="entry name" value="GST_N"/>
    <property type="match status" value="1"/>
</dbReference>
<evidence type="ECO:0000256" key="1">
    <source>
        <dbReference type="RuleBase" id="RU003494"/>
    </source>
</evidence>
<dbReference type="SUPFAM" id="SSF47616">
    <property type="entry name" value="GST C-terminal domain-like"/>
    <property type="match status" value="1"/>
</dbReference>
<dbReference type="InterPro" id="IPR004045">
    <property type="entry name" value="Glutathione_S-Trfase_N"/>
</dbReference>
<dbReference type="InterPro" id="IPR010987">
    <property type="entry name" value="Glutathione-S-Trfase_C-like"/>
</dbReference>
<dbReference type="Gene3D" id="1.20.1050.10">
    <property type="match status" value="1"/>
</dbReference>
<proteinExistence type="inferred from homology"/>
<dbReference type="STRING" id="927083.DB32_005227"/>
<dbReference type="InterPro" id="IPR040079">
    <property type="entry name" value="Glutathione_S-Trfase"/>
</dbReference>
<sequence length="187" mass="21168">MLEELGADYELVKVHIGKGEQKTPEFLARNLNARIPVLDTTIDGSRVSIAESAAILIHLAEREGRFLPTKPAARARTMQWVMFQMSAVGPMFGQAGFFLRQRERNEGAIERYVNETKRILGVLDTQLGQHAHLAGDEYTIADMLTLFWTRSPSYFGLTLAEWPNVQRWVAQLEQRPAVQRTLAVTFP</sequence>
<evidence type="ECO:0000259" key="3">
    <source>
        <dbReference type="PROSITE" id="PS50405"/>
    </source>
</evidence>
<dbReference type="Proteomes" id="UP000034883">
    <property type="component" value="Chromosome"/>
</dbReference>
<accession>A0A0F6YJH6</accession>
<evidence type="ECO:0000259" key="2">
    <source>
        <dbReference type="PROSITE" id="PS50404"/>
    </source>
</evidence>
<protein>
    <submittedName>
        <fullName evidence="4">Glutathione S-transferase</fullName>
    </submittedName>
</protein>
<dbReference type="SUPFAM" id="SSF52833">
    <property type="entry name" value="Thioredoxin-like"/>
    <property type="match status" value="1"/>
</dbReference>
<dbReference type="AlphaFoldDB" id="A0A0F6YJH6"/>
<organism evidence="4 5">
    <name type="scientific">Sandaracinus amylolyticus</name>
    <dbReference type="NCBI Taxonomy" id="927083"/>
    <lineage>
        <taxon>Bacteria</taxon>
        <taxon>Pseudomonadati</taxon>
        <taxon>Myxococcota</taxon>
        <taxon>Polyangia</taxon>
        <taxon>Polyangiales</taxon>
        <taxon>Sandaracinaceae</taxon>
        <taxon>Sandaracinus</taxon>
    </lineage>
</organism>
<feature type="domain" description="GST C-terminal" evidence="3">
    <location>
        <begin position="70"/>
        <end position="187"/>
    </location>
</feature>
<dbReference type="Gene3D" id="3.40.30.10">
    <property type="entry name" value="Glutaredoxin"/>
    <property type="match status" value="1"/>
</dbReference>
<reference evidence="4 5" key="1">
    <citation type="submission" date="2015-03" db="EMBL/GenBank/DDBJ databases">
        <title>Genome assembly of Sandaracinus amylolyticus DSM 53668.</title>
        <authorList>
            <person name="Sharma G."/>
            <person name="Subramanian S."/>
        </authorList>
    </citation>
    <scope>NUCLEOTIDE SEQUENCE [LARGE SCALE GENOMIC DNA]</scope>
    <source>
        <strain evidence="4 5">DSM 53668</strain>
    </source>
</reference>
<comment type="similarity">
    <text evidence="1">Belongs to the GST superfamily.</text>
</comment>
<keyword evidence="5" id="KW-1185">Reference proteome</keyword>
<dbReference type="KEGG" id="samy:DB32_005227"/>
<dbReference type="SFLD" id="SFLDG01150">
    <property type="entry name" value="Main.1:_Beta-like"/>
    <property type="match status" value="1"/>
</dbReference>
<evidence type="ECO:0000313" key="4">
    <source>
        <dbReference type="EMBL" id="AKF08078.1"/>
    </source>
</evidence>
<dbReference type="PROSITE" id="PS50404">
    <property type="entry name" value="GST_NTER"/>
    <property type="match status" value="1"/>
</dbReference>
<dbReference type="InterPro" id="IPR036282">
    <property type="entry name" value="Glutathione-S-Trfase_C_sf"/>
</dbReference>